<evidence type="ECO:0000256" key="1">
    <source>
        <dbReference type="ARBA" id="ARBA00004533"/>
    </source>
</evidence>
<evidence type="ECO:0000256" key="4">
    <source>
        <dbReference type="ARBA" id="ARBA00022741"/>
    </source>
</evidence>
<comment type="similarity">
    <text evidence="2">Belongs to the ABC transporter superfamily.</text>
</comment>
<dbReference type="PROSITE" id="PS00211">
    <property type="entry name" value="ABC_TRANSPORTER_1"/>
    <property type="match status" value="1"/>
</dbReference>
<dbReference type="EMBL" id="JAVDQT010000013">
    <property type="protein sequence ID" value="MDR6434669.1"/>
    <property type="molecule type" value="Genomic_DNA"/>
</dbReference>
<dbReference type="Pfam" id="PF00005">
    <property type="entry name" value="ABC_tran"/>
    <property type="match status" value="1"/>
</dbReference>
<evidence type="ECO:0000313" key="7">
    <source>
        <dbReference type="EMBL" id="MDR6434669.1"/>
    </source>
</evidence>
<dbReference type="InterPro" id="IPR003593">
    <property type="entry name" value="AAA+_ATPase"/>
</dbReference>
<comment type="caution">
    <text evidence="7">The sequence shown here is derived from an EMBL/GenBank/DDBJ whole genome shotgun (WGS) entry which is preliminary data.</text>
</comment>
<dbReference type="InterPro" id="IPR050683">
    <property type="entry name" value="Bact_Polysacc_Export_ATP-bd"/>
</dbReference>
<evidence type="ECO:0000256" key="5">
    <source>
        <dbReference type="ARBA" id="ARBA00022840"/>
    </source>
</evidence>
<keyword evidence="5 7" id="KW-0067">ATP-binding</keyword>
<evidence type="ECO:0000256" key="2">
    <source>
        <dbReference type="ARBA" id="ARBA00005417"/>
    </source>
</evidence>
<organism evidence="7 8">
    <name type="scientific">Brucella pseudogrignonensis</name>
    <dbReference type="NCBI Taxonomy" id="419475"/>
    <lineage>
        <taxon>Bacteria</taxon>
        <taxon>Pseudomonadati</taxon>
        <taxon>Pseudomonadota</taxon>
        <taxon>Alphaproteobacteria</taxon>
        <taxon>Hyphomicrobiales</taxon>
        <taxon>Brucellaceae</taxon>
        <taxon>Brucella/Ochrobactrum group</taxon>
        <taxon>Brucella</taxon>
    </lineage>
</organism>
<dbReference type="GO" id="GO:0005524">
    <property type="term" value="F:ATP binding"/>
    <property type="evidence" value="ECO:0007669"/>
    <property type="project" value="UniProtKB-KW"/>
</dbReference>
<dbReference type="Proteomes" id="UP001184614">
    <property type="component" value="Unassembled WGS sequence"/>
</dbReference>
<dbReference type="InterPro" id="IPR003439">
    <property type="entry name" value="ABC_transporter-like_ATP-bd"/>
</dbReference>
<comment type="subcellular location">
    <subcellularLocation>
        <location evidence="1">Cell inner membrane</location>
    </subcellularLocation>
</comment>
<dbReference type="CDD" id="cd03220">
    <property type="entry name" value="ABC_KpsT_Wzt"/>
    <property type="match status" value="1"/>
</dbReference>
<keyword evidence="8" id="KW-1185">Reference proteome</keyword>
<sequence>MIEFINVVKSYPTKGGRRTVLNDVSCTFKKGQNTGVLGRNGAGKSTLFKLISGSEVCDRGNIIRNSSISWPLGFTGGFHGSLSARENIRFVSRIYNQDPRFVFEFVKEFSELGRYMDMPVRSYSSGMRARLAFGMSMAIDFDFYLIDEVIAVGDSSFKKKCRATLDKKREAATVILVSHSNSLLKEFCDRGAVLNDGDLIFFDSIDDAIQLHEENQKKAVKIY</sequence>
<dbReference type="InterPro" id="IPR015860">
    <property type="entry name" value="ABC_transpr_TagH-like"/>
</dbReference>
<dbReference type="SUPFAM" id="SSF52540">
    <property type="entry name" value="P-loop containing nucleoside triphosphate hydrolases"/>
    <property type="match status" value="1"/>
</dbReference>
<dbReference type="Gene3D" id="3.40.50.300">
    <property type="entry name" value="P-loop containing nucleotide triphosphate hydrolases"/>
    <property type="match status" value="1"/>
</dbReference>
<dbReference type="RefSeq" id="WP_310016138.1">
    <property type="nucleotide sequence ID" value="NZ_JAVDQT010000013.1"/>
</dbReference>
<feature type="domain" description="ABC transporter" evidence="6">
    <location>
        <begin position="2"/>
        <end position="221"/>
    </location>
</feature>
<name>A0ABU1MF38_9HYPH</name>
<keyword evidence="3" id="KW-0813">Transport</keyword>
<dbReference type="PANTHER" id="PTHR46743:SF2">
    <property type="entry name" value="TEICHOIC ACIDS EXPORT ATP-BINDING PROTEIN TAGH"/>
    <property type="match status" value="1"/>
</dbReference>
<reference evidence="7 8" key="1">
    <citation type="submission" date="2023-07" db="EMBL/GenBank/DDBJ databases">
        <title>Sorghum-associated microbial communities from plants grown in Nebraska, USA.</title>
        <authorList>
            <person name="Schachtman D."/>
        </authorList>
    </citation>
    <scope>NUCLEOTIDE SEQUENCE [LARGE SCALE GENOMIC DNA]</scope>
    <source>
        <strain evidence="7 8">DS1730</strain>
    </source>
</reference>
<dbReference type="InterPro" id="IPR017871">
    <property type="entry name" value="ABC_transporter-like_CS"/>
</dbReference>
<evidence type="ECO:0000259" key="6">
    <source>
        <dbReference type="PROSITE" id="PS50893"/>
    </source>
</evidence>
<accession>A0ABU1MF38</accession>
<dbReference type="InterPro" id="IPR027417">
    <property type="entry name" value="P-loop_NTPase"/>
</dbReference>
<keyword evidence="4" id="KW-0547">Nucleotide-binding</keyword>
<dbReference type="PANTHER" id="PTHR46743">
    <property type="entry name" value="TEICHOIC ACIDS EXPORT ATP-BINDING PROTEIN TAGH"/>
    <property type="match status" value="1"/>
</dbReference>
<evidence type="ECO:0000313" key="8">
    <source>
        <dbReference type="Proteomes" id="UP001184614"/>
    </source>
</evidence>
<dbReference type="SMART" id="SM00382">
    <property type="entry name" value="AAA"/>
    <property type="match status" value="1"/>
</dbReference>
<proteinExistence type="inferred from homology"/>
<evidence type="ECO:0000256" key="3">
    <source>
        <dbReference type="ARBA" id="ARBA00022448"/>
    </source>
</evidence>
<gene>
    <name evidence="7" type="ORF">J2782_004422</name>
</gene>
<dbReference type="PROSITE" id="PS50893">
    <property type="entry name" value="ABC_TRANSPORTER_2"/>
    <property type="match status" value="1"/>
</dbReference>
<protein>
    <submittedName>
        <fullName evidence="7">Capsular polysaccharide transport system ATP-binding protein</fullName>
    </submittedName>
</protein>